<keyword evidence="6" id="KW-0411">Iron-sulfur</keyword>
<dbReference type="Gene3D" id="3.20.20.70">
    <property type="entry name" value="Aldolase class I"/>
    <property type="match status" value="1"/>
</dbReference>
<keyword evidence="3" id="KW-0949">S-adenosyl-L-methionine</keyword>
<evidence type="ECO:0000256" key="4">
    <source>
        <dbReference type="ARBA" id="ARBA00022723"/>
    </source>
</evidence>
<reference evidence="8 9" key="1">
    <citation type="journal article" date="2015" name="Microbiome">
        <title>Genomic resolution of linkages in carbon, nitrogen, and sulfur cycling among widespread estuary sediment bacteria.</title>
        <authorList>
            <person name="Baker B.J."/>
            <person name="Lazar C.S."/>
            <person name="Teske A.P."/>
            <person name="Dick G.J."/>
        </authorList>
    </citation>
    <scope>NUCLEOTIDE SEQUENCE [LARGE SCALE GENOMIC DNA]</scope>
    <source>
        <strain evidence="8">DG_78</strain>
    </source>
</reference>
<evidence type="ECO:0000259" key="7">
    <source>
        <dbReference type="PROSITE" id="PS51918"/>
    </source>
</evidence>
<evidence type="ECO:0000313" key="8">
    <source>
        <dbReference type="EMBL" id="KPJ74121.1"/>
    </source>
</evidence>
<name>A0A0S7YIP6_UNCT6</name>
<evidence type="ECO:0000256" key="6">
    <source>
        <dbReference type="ARBA" id="ARBA00023014"/>
    </source>
</evidence>
<dbReference type="PANTHER" id="PTHR43787">
    <property type="entry name" value="FEMO COFACTOR BIOSYNTHESIS PROTEIN NIFB-RELATED"/>
    <property type="match status" value="1"/>
</dbReference>
<proteinExistence type="predicted"/>
<evidence type="ECO:0000256" key="1">
    <source>
        <dbReference type="ARBA" id="ARBA00001966"/>
    </source>
</evidence>
<evidence type="ECO:0000256" key="5">
    <source>
        <dbReference type="ARBA" id="ARBA00023004"/>
    </source>
</evidence>
<evidence type="ECO:0000256" key="3">
    <source>
        <dbReference type="ARBA" id="ARBA00022691"/>
    </source>
</evidence>
<dbReference type="InterPro" id="IPR058240">
    <property type="entry name" value="rSAM_sf"/>
</dbReference>
<evidence type="ECO:0000313" key="9">
    <source>
        <dbReference type="Proteomes" id="UP000051012"/>
    </source>
</evidence>
<dbReference type="Pfam" id="PF04055">
    <property type="entry name" value="Radical_SAM"/>
    <property type="match status" value="1"/>
</dbReference>
<organism evidence="8 9">
    <name type="scientific">candidate division TA06 bacterium DG_78</name>
    <dbReference type="NCBI Taxonomy" id="1703772"/>
    <lineage>
        <taxon>Bacteria</taxon>
        <taxon>Bacteria division TA06</taxon>
    </lineage>
</organism>
<dbReference type="SUPFAM" id="SSF102114">
    <property type="entry name" value="Radical SAM enzymes"/>
    <property type="match status" value="1"/>
</dbReference>
<evidence type="ECO:0000256" key="2">
    <source>
        <dbReference type="ARBA" id="ARBA00022485"/>
    </source>
</evidence>
<comment type="cofactor">
    <cofactor evidence="1">
        <name>[4Fe-4S] cluster</name>
        <dbReference type="ChEBI" id="CHEBI:49883"/>
    </cofactor>
</comment>
<dbReference type="InterPro" id="IPR013785">
    <property type="entry name" value="Aldolase_TIM"/>
</dbReference>
<dbReference type="GO" id="GO:0051539">
    <property type="term" value="F:4 iron, 4 sulfur cluster binding"/>
    <property type="evidence" value="ECO:0007669"/>
    <property type="project" value="UniProtKB-KW"/>
</dbReference>
<gene>
    <name evidence="8" type="ORF">AMJ52_01790</name>
</gene>
<keyword evidence="2" id="KW-0004">4Fe-4S</keyword>
<dbReference type="PANTHER" id="PTHR43787:SF11">
    <property type="entry name" value="UPF0026 PROTEIN SLR1464"/>
    <property type="match status" value="1"/>
</dbReference>
<dbReference type="PROSITE" id="PS51918">
    <property type="entry name" value="RADICAL_SAM"/>
    <property type="match status" value="1"/>
</dbReference>
<keyword evidence="5" id="KW-0408">Iron</keyword>
<dbReference type="InterPro" id="IPR040084">
    <property type="entry name" value="GTPase_Obg"/>
</dbReference>
<accession>A0A0S7YIP6</accession>
<dbReference type="GO" id="GO:0003824">
    <property type="term" value="F:catalytic activity"/>
    <property type="evidence" value="ECO:0007669"/>
    <property type="project" value="InterPro"/>
</dbReference>
<dbReference type="SFLD" id="SFLDS00029">
    <property type="entry name" value="Radical_SAM"/>
    <property type="match status" value="1"/>
</dbReference>
<dbReference type="SFLD" id="SFLDG01083">
    <property type="entry name" value="Uncharacterised_Radical_SAM_Su"/>
    <property type="match status" value="1"/>
</dbReference>
<comment type="caution">
    <text evidence="8">The sequence shown here is derived from an EMBL/GenBank/DDBJ whole genome shotgun (WGS) entry which is preliminary data.</text>
</comment>
<dbReference type="AlphaFoldDB" id="A0A0S7YIP6"/>
<dbReference type="CDD" id="cd01335">
    <property type="entry name" value="Radical_SAM"/>
    <property type="match status" value="1"/>
</dbReference>
<dbReference type="Proteomes" id="UP000051012">
    <property type="component" value="Unassembled WGS sequence"/>
</dbReference>
<dbReference type="EMBL" id="LJNI01000014">
    <property type="protein sequence ID" value="KPJ74121.1"/>
    <property type="molecule type" value="Genomic_DNA"/>
</dbReference>
<sequence length="308" mass="34968">MGSKYVYGPVPSRRLGFSLGVDLVPFKYCSYDCIYCQLGKTTKKTLERKEYAPTEKILKEVKIALNTGGRTDYLTFSGSGEPTLHSKIGYMIKQLKGITAIPLAVLTNGSLLFRSDVQSDLLSADVILPTLCAVSEKIFIKINRNHPLLSIGTIIQGMVDFRRRYQGKIWLEIMLVKGINDSESEIRKIKEATEKIAPDKIHLNTVVRPPSEKYAAPLSYKQLQKIKQSFGDTCEIIAGFKGKKQISYSHTKENDILNLIKRRPVTLDDISHVTGLHKNELLKYLERLKTKQKIKLTQHKAQKYYEVM</sequence>
<protein>
    <recommendedName>
        <fullName evidence="7">Radical SAM core domain-containing protein</fullName>
    </recommendedName>
</protein>
<feature type="domain" description="Radical SAM core" evidence="7">
    <location>
        <begin position="7"/>
        <end position="244"/>
    </location>
</feature>
<dbReference type="InterPro" id="IPR007197">
    <property type="entry name" value="rSAM"/>
</dbReference>
<keyword evidence="4" id="KW-0479">Metal-binding</keyword>
<dbReference type="GO" id="GO:0046872">
    <property type="term" value="F:metal ion binding"/>
    <property type="evidence" value="ECO:0007669"/>
    <property type="project" value="UniProtKB-KW"/>
</dbReference>